<evidence type="ECO:0000313" key="2">
    <source>
        <dbReference type="Proteomes" id="UP000515211"/>
    </source>
</evidence>
<dbReference type="Pfam" id="PF13966">
    <property type="entry name" value="zf-RVT"/>
    <property type="match status" value="1"/>
</dbReference>
<keyword evidence="2" id="KW-1185">Reference proteome</keyword>
<dbReference type="KEGG" id="adu:107480944"/>
<dbReference type="GeneID" id="107480944"/>
<organism evidence="2 3">
    <name type="scientific">Arachis duranensis</name>
    <name type="common">Wild peanut</name>
    <dbReference type="NCBI Taxonomy" id="130453"/>
    <lineage>
        <taxon>Eukaryota</taxon>
        <taxon>Viridiplantae</taxon>
        <taxon>Streptophyta</taxon>
        <taxon>Embryophyta</taxon>
        <taxon>Tracheophyta</taxon>
        <taxon>Spermatophyta</taxon>
        <taxon>Magnoliopsida</taxon>
        <taxon>eudicotyledons</taxon>
        <taxon>Gunneridae</taxon>
        <taxon>Pentapetalae</taxon>
        <taxon>rosids</taxon>
        <taxon>fabids</taxon>
        <taxon>Fabales</taxon>
        <taxon>Fabaceae</taxon>
        <taxon>Papilionoideae</taxon>
        <taxon>50 kb inversion clade</taxon>
        <taxon>dalbergioids sensu lato</taxon>
        <taxon>Dalbergieae</taxon>
        <taxon>Pterocarpus clade</taxon>
        <taxon>Arachis</taxon>
    </lineage>
</organism>
<dbReference type="AlphaFoldDB" id="A0A6P4CYX5"/>
<name>A0A6P4CYX5_ARADU</name>
<sequence length="205" mass="23857">MAILQAQNEEIAAKRRLAKQKEKARRSRPKNKQKAIQAETLSAEITSYSFTSSVWKGFVPPRIELFGWFVLVDRVNTNERLGKIGVNILGDSLCVMCTKELESAEHLFLRCDVAWQVWCKWLRSLGREWVIPGTIREMFESWHGLHNRQQGQQMWMTVFFAVIWNIWLERNSRIFKNTRASLEVIHTKTVMSCTEWHGGDSGRGC</sequence>
<reference evidence="2" key="1">
    <citation type="journal article" date="2016" name="Nat. Genet.">
        <title>The genome sequences of Arachis duranensis and Arachis ipaensis, the diploid ancestors of cultivated peanut.</title>
        <authorList>
            <person name="Bertioli D.J."/>
            <person name="Cannon S.B."/>
            <person name="Froenicke L."/>
            <person name="Huang G."/>
            <person name="Farmer A.D."/>
            <person name="Cannon E.K."/>
            <person name="Liu X."/>
            <person name="Gao D."/>
            <person name="Clevenger J."/>
            <person name="Dash S."/>
            <person name="Ren L."/>
            <person name="Moretzsohn M.C."/>
            <person name="Shirasawa K."/>
            <person name="Huang W."/>
            <person name="Vidigal B."/>
            <person name="Abernathy B."/>
            <person name="Chu Y."/>
            <person name="Niederhuth C.E."/>
            <person name="Umale P."/>
            <person name="Araujo A.C."/>
            <person name="Kozik A."/>
            <person name="Kim K.D."/>
            <person name="Burow M.D."/>
            <person name="Varshney R.K."/>
            <person name="Wang X."/>
            <person name="Zhang X."/>
            <person name="Barkley N."/>
            <person name="Guimaraes P.M."/>
            <person name="Isobe S."/>
            <person name="Guo B."/>
            <person name="Liao B."/>
            <person name="Stalker H.T."/>
            <person name="Schmitz R.J."/>
            <person name="Scheffler B.E."/>
            <person name="Leal-Bertioli S.C."/>
            <person name="Xun X."/>
            <person name="Jackson S.A."/>
            <person name="Michelmore R."/>
            <person name="Ozias-Akins P."/>
        </authorList>
    </citation>
    <scope>NUCLEOTIDE SEQUENCE [LARGE SCALE GENOMIC DNA]</scope>
    <source>
        <strain evidence="2">cv. V14167</strain>
    </source>
</reference>
<feature type="domain" description="Reverse transcriptase zinc-binding" evidence="1">
    <location>
        <begin position="47"/>
        <end position="118"/>
    </location>
</feature>
<reference evidence="3" key="2">
    <citation type="submission" date="2025-08" db="UniProtKB">
        <authorList>
            <consortium name="RefSeq"/>
        </authorList>
    </citation>
    <scope>IDENTIFICATION</scope>
    <source>
        <tissue evidence="3">Whole plant</tissue>
    </source>
</reference>
<evidence type="ECO:0000313" key="3">
    <source>
        <dbReference type="RefSeq" id="XP_015956625.1"/>
    </source>
</evidence>
<dbReference type="RefSeq" id="XP_015956625.1">
    <property type="nucleotide sequence ID" value="XM_016101139.1"/>
</dbReference>
<evidence type="ECO:0000259" key="1">
    <source>
        <dbReference type="Pfam" id="PF13966"/>
    </source>
</evidence>
<dbReference type="InterPro" id="IPR026960">
    <property type="entry name" value="RVT-Znf"/>
</dbReference>
<protein>
    <submittedName>
        <fullName evidence="3">Uncharacterized protein LOC107480944</fullName>
    </submittedName>
</protein>
<proteinExistence type="predicted"/>
<dbReference type="Proteomes" id="UP000515211">
    <property type="component" value="Chromosome 3"/>
</dbReference>
<accession>A0A6P4CYX5</accession>
<gene>
    <name evidence="3" type="primary">LOC107480944</name>
</gene>